<keyword evidence="5" id="KW-0597">Phosphoprotein</keyword>
<comment type="subcellular location">
    <subcellularLocation>
        <location evidence="2">Cell membrane</location>
        <topology evidence="2">Multi-pass membrane protein</topology>
    </subcellularLocation>
</comment>
<keyword evidence="9 17" id="KW-0418">Kinase</keyword>
<gene>
    <name evidence="17" type="ORF">GCM10010361_32140</name>
</gene>
<protein>
    <recommendedName>
        <fullName evidence="3">histidine kinase</fullName>
        <ecNumber evidence="3">2.7.13.3</ecNumber>
    </recommendedName>
</protein>
<dbReference type="Pfam" id="PF14689">
    <property type="entry name" value="SPOB_a"/>
    <property type="match status" value="1"/>
</dbReference>
<dbReference type="PRINTS" id="PR00344">
    <property type="entry name" value="BCTRLSENSOR"/>
</dbReference>
<dbReference type="PANTHER" id="PTHR44936:SF10">
    <property type="entry name" value="SENSOR PROTEIN RSTB"/>
    <property type="match status" value="1"/>
</dbReference>
<comment type="caution">
    <text evidence="17">The sequence shown here is derived from an EMBL/GenBank/DDBJ whole genome shotgun (WGS) entry which is preliminary data.</text>
</comment>
<keyword evidence="4" id="KW-1003">Cell membrane</keyword>
<evidence type="ECO:0000256" key="10">
    <source>
        <dbReference type="ARBA" id="ARBA00022840"/>
    </source>
</evidence>
<dbReference type="SUPFAM" id="SSF55874">
    <property type="entry name" value="ATPase domain of HSP90 chaperone/DNA topoisomerase II/histidine kinase"/>
    <property type="match status" value="1"/>
</dbReference>
<evidence type="ECO:0000256" key="4">
    <source>
        <dbReference type="ARBA" id="ARBA00022475"/>
    </source>
</evidence>
<dbReference type="Proteomes" id="UP001500909">
    <property type="component" value="Unassembled WGS sequence"/>
</dbReference>
<dbReference type="SUPFAM" id="SSF103190">
    <property type="entry name" value="Sensory domain-like"/>
    <property type="match status" value="1"/>
</dbReference>
<evidence type="ECO:0000256" key="7">
    <source>
        <dbReference type="ARBA" id="ARBA00022692"/>
    </source>
</evidence>
<evidence type="ECO:0000256" key="11">
    <source>
        <dbReference type="ARBA" id="ARBA00022989"/>
    </source>
</evidence>
<accession>A0ABN1A1Y5</accession>
<reference evidence="17 18" key="1">
    <citation type="journal article" date="2019" name="Int. J. Syst. Evol. Microbiol.">
        <title>The Global Catalogue of Microorganisms (GCM) 10K type strain sequencing project: providing services to taxonomists for standard genome sequencing and annotation.</title>
        <authorList>
            <consortium name="The Broad Institute Genomics Platform"/>
            <consortium name="The Broad Institute Genome Sequencing Center for Infectious Disease"/>
            <person name="Wu L."/>
            <person name="Ma J."/>
        </authorList>
    </citation>
    <scope>NUCLEOTIDE SEQUENCE [LARGE SCALE GENOMIC DNA]</scope>
    <source>
        <strain evidence="17 18">JCM 4805</strain>
    </source>
</reference>
<dbReference type="InterPro" id="IPR003594">
    <property type="entry name" value="HATPase_dom"/>
</dbReference>
<dbReference type="PANTHER" id="PTHR44936">
    <property type="entry name" value="SENSOR PROTEIN CREC"/>
    <property type="match status" value="1"/>
</dbReference>
<evidence type="ECO:0000313" key="17">
    <source>
        <dbReference type="EMBL" id="GAA0465620.1"/>
    </source>
</evidence>
<keyword evidence="12" id="KW-0902">Two-component regulatory system</keyword>
<keyword evidence="13 15" id="KW-0472">Membrane</keyword>
<feature type="transmembrane region" description="Helical" evidence="15">
    <location>
        <begin position="228"/>
        <end position="251"/>
    </location>
</feature>
<dbReference type="EC" id="2.7.13.3" evidence="3"/>
<evidence type="ECO:0000256" key="8">
    <source>
        <dbReference type="ARBA" id="ARBA00022741"/>
    </source>
</evidence>
<evidence type="ECO:0000256" key="14">
    <source>
        <dbReference type="SAM" id="MobiDB-lite"/>
    </source>
</evidence>
<evidence type="ECO:0000256" key="15">
    <source>
        <dbReference type="SAM" id="Phobius"/>
    </source>
</evidence>
<feature type="region of interest" description="Disordered" evidence="14">
    <location>
        <begin position="20"/>
        <end position="44"/>
    </location>
</feature>
<evidence type="ECO:0000256" key="6">
    <source>
        <dbReference type="ARBA" id="ARBA00022679"/>
    </source>
</evidence>
<dbReference type="Gene3D" id="3.30.450.20">
    <property type="entry name" value="PAS domain"/>
    <property type="match status" value="2"/>
</dbReference>
<comment type="catalytic activity">
    <reaction evidence="1">
        <text>ATP + protein L-histidine = ADP + protein N-phospho-L-histidine.</text>
        <dbReference type="EC" id="2.7.13.3"/>
    </reaction>
</comment>
<keyword evidence="7 15" id="KW-0812">Transmembrane</keyword>
<proteinExistence type="predicted"/>
<evidence type="ECO:0000313" key="18">
    <source>
        <dbReference type="Proteomes" id="UP001500909"/>
    </source>
</evidence>
<evidence type="ECO:0000256" key="3">
    <source>
        <dbReference type="ARBA" id="ARBA00012438"/>
    </source>
</evidence>
<feature type="transmembrane region" description="Helical" evidence="15">
    <location>
        <begin position="53"/>
        <end position="73"/>
    </location>
</feature>
<keyword evidence="18" id="KW-1185">Reference proteome</keyword>
<organism evidence="17 18">
    <name type="scientific">Streptomyces olivaceiscleroticus</name>
    <dbReference type="NCBI Taxonomy" id="68245"/>
    <lineage>
        <taxon>Bacteria</taxon>
        <taxon>Bacillati</taxon>
        <taxon>Actinomycetota</taxon>
        <taxon>Actinomycetes</taxon>
        <taxon>Kitasatosporales</taxon>
        <taxon>Streptomycetaceae</taxon>
        <taxon>Streptomyces</taxon>
    </lineage>
</organism>
<dbReference type="InterPro" id="IPR033463">
    <property type="entry name" value="sCache_3"/>
</dbReference>
<dbReference type="InterPro" id="IPR036890">
    <property type="entry name" value="HATPase_C_sf"/>
</dbReference>
<dbReference type="InterPro" id="IPR039506">
    <property type="entry name" value="SPOB_a"/>
</dbReference>
<dbReference type="EMBL" id="BAAABY010000023">
    <property type="protein sequence ID" value="GAA0465620.1"/>
    <property type="molecule type" value="Genomic_DNA"/>
</dbReference>
<evidence type="ECO:0000256" key="2">
    <source>
        <dbReference type="ARBA" id="ARBA00004651"/>
    </source>
</evidence>
<dbReference type="SMART" id="SM00387">
    <property type="entry name" value="HATPase_c"/>
    <property type="match status" value="1"/>
</dbReference>
<evidence type="ECO:0000256" key="12">
    <source>
        <dbReference type="ARBA" id="ARBA00023012"/>
    </source>
</evidence>
<evidence type="ECO:0000259" key="16">
    <source>
        <dbReference type="PROSITE" id="PS50109"/>
    </source>
</evidence>
<feature type="domain" description="Histidine kinase" evidence="16">
    <location>
        <begin position="483"/>
        <end position="580"/>
    </location>
</feature>
<evidence type="ECO:0000256" key="9">
    <source>
        <dbReference type="ARBA" id="ARBA00022777"/>
    </source>
</evidence>
<dbReference type="InterPro" id="IPR050980">
    <property type="entry name" value="2C_sensor_his_kinase"/>
</dbReference>
<evidence type="ECO:0000256" key="5">
    <source>
        <dbReference type="ARBA" id="ARBA00022553"/>
    </source>
</evidence>
<evidence type="ECO:0000256" key="13">
    <source>
        <dbReference type="ARBA" id="ARBA00023136"/>
    </source>
</evidence>
<dbReference type="Gene3D" id="3.30.565.10">
    <property type="entry name" value="Histidine kinase-like ATPase, C-terminal domain"/>
    <property type="match status" value="1"/>
</dbReference>
<dbReference type="Pfam" id="PF02518">
    <property type="entry name" value="HATPase_c"/>
    <property type="match status" value="1"/>
</dbReference>
<dbReference type="GO" id="GO:0016301">
    <property type="term" value="F:kinase activity"/>
    <property type="evidence" value="ECO:0007669"/>
    <property type="project" value="UniProtKB-KW"/>
</dbReference>
<dbReference type="SUPFAM" id="SSF55890">
    <property type="entry name" value="Sporulation response regulatory protein Spo0B"/>
    <property type="match status" value="1"/>
</dbReference>
<evidence type="ECO:0000256" key="1">
    <source>
        <dbReference type="ARBA" id="ARBA00000085"/>
    </source>
</evidence>
<dbReference type="PROSITE" id="PS50109">
    <property type="entry name" value="HIS_KIN"/>
    <property type="match status" value="1"/>
</dbReference>
<sequence>MRMVVCADVRVPLASTVGAVKPYPSHSRRRSRPPVPGPGRRPRPRVRLRTRMLLLQCVVVVAVLASAFGAFAYDTDQRLVSQYQQRALAIARTVASEPTVRAGAARYSDANDRPGRGAAHESTATLAANAVRKRAETVRQSTGSLFVVVTDDRGIRLAHPDVSQLGKKVSTDPSRALSGREELAVHRAHLGEEVVAKVPVRAPGSTRVVGEANVGVSVAAVRAQAARVLWGGVGWLVAALLLGIGASVLLARRWKRLTLGLEPEELAGLVQEQEAVVHGIGEGVLAVDGHGQVTVANDEVRRLLGIPAEPGTRLDRLGLTPRVLEVAGEAEGRPVMAVVGERVLVVSARRVEHDGLDLGTLLTVKDRTDVESLTRQLDAVQTLSSALRAQRHEFANRLHVLSGLLHQGHIEGAGDYLDSLLGTGGSGSLDAPGAALPGLDTVKDPYLSAILSAKAAQARELGVTLLLGGATWVDGPVTARVDITTVLGNLIDNALDAARDGARRPSRVEVELMTVESDLHITVADSGDGVPAELADALFEEGVSTKDHTAAPGGRGVGLSLIRQIARGRGGDIRLTDPGGPPAAAEDAEAAGMSEASALSGEADRVTGGAVFVARLPHVVPGPTAPRPDPPRP</sequence>
<keyword evidence="11 15" id="KW-1133">Transmembrane helix</keyword>
<dbReference type="Gene3D" id="1.10.287.130">
    <property type="match status" value="1"/>
</dbReference>
<dbReference type="InterPro" id="IPR004358">
    <property type="entry name" value="Sig_transdc_His_kin-like_C"/>
</dbReference>
<keyword evidence="6" id="KW-0808">Transferase</keyword>
<dbReference type="Pfam" id="PF17203">
    <property type="entry name" value="sCache_3_2"/>
    <property type="match status" value="1"/>
</dbReference>
<keyword evidence="8" id="KW-0547">Nucleotide-binding</keyword>
<dbReference type="InterPro" id="IPR016120">
    <property type="entry name" value="Sig_transdc_His_kin_SpoOB"/>
</dbReference>
<keyword evidence="10" id="KW-0067">ATP-binding</keyword>
<dbReference type="InterPro" id="IPR005467">
    <property type="entry name" value="His_kinase_dom"/>
</dbReference>
<name>A0ABN1A1Y5_9ACTN</name>
<dbReference type="InterPro" id="IPR029151">
    <property type="entry name" value="Sensor-like_sf"/>
</dbReference>